<evidence type="ECO:0000256" key="5">
    <source>
        <dbReference type="ARBA" id="ARBA00023136"/>
    </source>
</evidence>
<evidence type="ECO:0000256" key="8">
    <source>
        <dbReference type="SAM" id="MobiDB-lite"/>
    </source>
</evidence>
<feature type="transmembrane region" description="Helical" evidence="6">
    <location>
        <begin position="343"/>
        <end position="361"/>
    </location>
</feature>
<dbReference type="GO" id="GO:0005794">
    <property type="term" value="C:Golgi apparatus"/>
    <property type="evidence" value="ECO:0007669"/>
    <property type="project" value="TreeGrafter"/>
</dbReference>
<reference evidence="10" key="1">
    <citation type="submission" date="2022-07" db="EMBL/GenBank/DDBJ databases">
        <title>Phylogenomic reconstructions and comparative analyses of Kickxellomycotina fungi.</title>
        <authorList>
            <person name="Reynolds N.K."/>
            <person name="Stajich J.E."/>
            <person name="Barry K."/>
            <person name="Grigoriev I.V."/>
            <person name="Crous P."/>
            <person name="Smith M.E."/>
        </authorList>
    </citation>
    <scope>NUCLEOTIDE SEQUENCE</scope>
    <source>
        <strain evidence="10">RSA 861</strain>
    </source>
</reference>
<dbReference type="GO" id="GO:0015085">
    <property type="term" value="F:calcium ion transmembrane transporter activity"/>
    <property type="evidence" value="ECO:0007669"/>
    <property type="project" value="TreeGrafter"/>
</dbReference>
<feature type="transmembrane region" description="Helical" evidence="6">
    <location>
        <begin position="113"/>
        <end position="133"/>
    </location>
</feature>
<dbReference type="InterPro" id="IPR001727">
    <property type="entry name" value="GDT1-like"/>
</dbReference>
<dbReference type="GO" id="GO:0032468">
    <property type="term" value="P:Golgi calcium ion homeostasis"/>
    <property type="evidence" value="ECO:0007669"/>
    <property type="project" value="TreeGrafter"/>
</dbReference>
<feature type="transmembrane region" description="Helical" evidence="6">
    <location>
        <begin position="145"/>
        <end position="163"/>
    </location>
</feature>
<keyword evidence="4 6" id="KW-1133">Transmembrane helix</keyword>
<dbReference type="GO" id="GO:0032472">
    <property type="term" value="P:Golgi calcium ion transport"/>
    <property type="evidence" value="ECO:0007669"/>
    <property type="project" value="TreeGrafter"/>
</dbReference>
<protein>
    <recommendedName>
        <fullName evidence="6">GDT1 family protein</fullName>
    </recommendedName>
</protein>
<evidence type="ECO:0000313" key="11">
    <source>
        <dbReference type="Proteomes" id="UP001150569"/>
    </source>
</evidence>
<evidence type="ECO:0000256" key="4">
    <source>
        <dbReference type="ARBA" id="ARBA00022989"/>
    </source>
</evidence>
<gene>
    <name evidence="10" type="primary">GDT1_1</name>
    <name evidence="10" type="ORF">IWQ60_002563</name>
</gene>
<evidence type="ECO:0000256" key="9">
    <source>
        <dbReference type="SAM" id="SignalP"/>
    </source>
</evidence>
<feature type="transmembrane region" description="Helical" evidence="6">
    <location>
        <begin position="311"/>
        <end position="331"/>
    </location>
</feature>
<dbReference type="GO" id="GO:0000329">
    <property type="term" value="C:fungal-type vacuole membrane"/>
    <property type="evidence" value="ECO:0007669"/>
    <property type="project" value="TreeGrafter"/>
</dbReference>
<feature type="transmembrane region" description="Helical" evidence="6">
    <location>
        <begin position="271"/>
        <end position="291"/>
    </location>
</feature>
<evidence type="ECO:0000256" key="2">
    <source>
        <dbReference type="ARBA" id="ARBA00009190"/>
    </source>
</evidence>
<dbReference type="AlphaFoldDB" id="A0A9W8E0Y9"/>
<evidence type="ECO:0000256" key="1">
    <source>
        <dbReference type="ARBA" id="ARBA00004141"/>
    </source>
</evidence>
<feature type="chain" id="PRO_5040978400" description="GDT1 family protein" evidence="9">
    <location>
        <begin position="39"/>
        <end position="375"/>
    </location>
</feature>
<feature type="coiled-coil region" evidence="7">
    <location>
        <begin position="163"/>
        <end position="197"/>
    </location>
</feature>
<dbReference type="Proteomes" id="UP001150569">
    <property type="component" value="Unassembled WGS sequence"/>
</dbReference>
<dbReference type="Pfam" id="PF01169">
    <property type="entry name" value="GDT1"/>
    <property type="match status" value="2"/>
</dbReference>
<feature type="region of interest" description="Disordered" evidence="8">
    <location>
        <begin position="43"/>
        <end position="71"/>
    </location>
</feature>
<dbReference type="EMBL" id="JANBPT010000098">
    <property type="protein sequence ID" value="KAJ1927872.1"/>
    <property type="molecule type" value="Genomic_DNA"/>
</dbReference>
<evidence type="ECO:0000256" key="3">
    <source>
        <dbReference type="ARBA" id="ARBA00022692"/>
    </source>
</evidence>
<keyword evidence="11" id="KW-1185">Reference proteome</keyword>
<proteinExistence type="inferred from homology"/>
<name>A0A9W8E0Y9_9FUNG</name>
<keyword evidence="5 6" id="KW-0472">Membrane</keyword>
<dbReference type="PANTHER" id="PTHR12608">
    <property type="entry name" value="TRANSMEMBRANE PROTEIN HTP-1 RELATED"/>
    <property type="match status" value="1"/>
</dbReference>
<accession>A0A9W8E0Y9</accession>
<comment type="subcellular location">
    <subcellularLocation>
        <location evidence="1 6">Membrane</location>
        <topology evidence="1 6">Multi-pass membrane protein</topology>
    </subcellularLocation>
</comment>
<keyword evidence="7" id="KW-0175">Coiled coil</keyword>
<keyword evidence="9" id="KW-0732">Signal</keyword>
<dbReference type="PROSITE" id="PS01214">
    <property type="entry name" value="UPF0016"/>
    <property type="match status" value="1"/>
</dbReference>
<evidence type="ECO:0000256" key="7">
    <source>
        <dbReference type="SAM" id="Coils"/>
    </source>
</evidence>
<sequence length="375" mass="38812">MPSISSSTNAARRLAISGVRTLLVLLPLLTVIVQAVDAGPAAGSPAPVGATPPGASNGHPTTPAAAQPTPDTGYLGHTQMQSLVSSVLVTIVSEIGDKTFFIAAIMAMKHSRLLIFSAALSALAVMTVLSALMGHVLPHLIPQRFVELAAALLFLVFGVKMIMEGWEMEADHALKEMDETSAELEDAKKGEEAIELEAGEFAIGGAGSSHHPATGSSTSAAPRHNIQIRGGSPATNSQDADSAKYHSGRAAGKGTPTGEERLPGLVGHLHYLMQQVFSPVFLQTALIMFVAEWGDRSQLATIALAAAADMVWVSIGTIFGHALCTGLAVVGGRILATRISVRTVTLSGGALFIVFGLVYTYEGLVAATAATTTTN</sequence>
<feature type="signal peptide" evidence="9">
    <location>
        <begin position="1"/>
        <end position="38"/>
    </location>
</feature>
<feature type="region of interest" description="Disordered" evidence="8">
    <location>
        <begin position="207"/>
        <end position="258"/>
    </location>
</feature>
<comment type="caution">
    <text evidence="10">The sequence shown here is derived from an EMBL/GenBank/DDBJ whole genome shotgun (WGS) entry which is preliminary data.</text>
</comment>
<keyword evidence="3 6" id="KW-0812">Transmembrane</keyword>
<dbReference type="OrthoDB" id="442680at2759"/>
<dbReference type="GO" id="GO:0005384">
    <property type="term" value="F:manganese ion transmembrane transporter activity"/>
    <property type="evidence" value="ECO:0007669"/>
    <property type="project" value="TreeGrafter"/>
</dbReference>
<dbReference type="PANTHER" id="PTHR12608:SF1">
    <property type="entry name" value="TRANSMEMBRANE PROTEIN 165"/>
    <property type="match status" value="1"/>
</dbReference>
<evidence type="ECO:0000313" key="10">
    <source>
        <dbReference type="EMBL" id="KAJ1927872.1"/>
    </source>
</evidence>
<comment type="similarity">
    <text evidence="2 6">Belongs to the GDT1 family.</text>
</comment>
<evidence type="ECO:0000256" key="6">
    <source>
        <dbReference type="RuleBase" id="RU365102"/>
    </source>
</evidence>
<dbReference type="InterPro" id="IPR049555">
    <property type="entry name" value="GDT1-like_CS"/>
</dbReference>
<organism evidence="10 11">
    <name type="scientific">Tieghemiomyces parasiticus</name>
    <dbReference type="NCBI Taxonomy" id="78921"/>
    <lineage>
        <taxon>Eukaryota</taxon>
        <taxon>Fungi</taxon>
        <taxon>Fungi incertae sedis</taxon>
        <taxon>Zoopagomycota</taxon>
        <taxon>Kickxellomycotina</taxon>
        <taxon>Dimargaritomycetes</taxon>
        <taxon>Dimargaritales</taxon>
        <taxon>Dimargaritaceae</taxon>
        <taxon>Tieghemiomyces</taxon>
    </lineage>
</organism>